<dbReference type="EC" id="2.7.1.28" evidence="2"/>
<feature type="domain" description="DhaL" evidence="16">
    <location>
        <begin position="377"/>
        <end position="568"/>
    </location>
</feature>
<evidence type="ECO:0000256" key="8">
    <source>
        <dbReference type="ARBA" id="ARBA00022840"/>
    </source>
</evidence>
<evidence type="ECO:0000256" key="1">
    <source>
        <dbReference type="ARBA" id="ARBA00012107"/>
    </source>
</evidence>
<dbReference type="EC" id="4.6.1.15" evidence="3"/>
<comment type="subunit">
    <text evidence="12">Homodimer. Interacts with IFIH1 (via the CARD domains), the interaction is inhibited by viral infection.</text>
</comment>
<evidence type="ECO:0000256" key="3">
    <source>
        <dbReference type="ARBA" id="ARBA00012578"/>
    </source>
</evidence>
<evidence type="ECO:0000313" key="18">
    <source>
        <dbReference type="EMBL" id="KAB0798616.1"/>
    </source>
</evidence>
<dbReference type="PROSITE" id="PS51481">
    <property type="entry name" value="DHAK"/>
    <property type="match status" value="1"/>
</dbReference>
<dbReference type="Pfam" id="PF02734">
    <property type="entry name" value="Dak2"/>
    <property type="match status" value="1"/>
</dbReference>
<evidence type="ECO:0000256" key="12">
    <source>
        <dbReference type="ARBA" id="ARBA00046681"/>
    </source>
</evidence>
<dbReference type="EMBL" id="VVIM01000006">
    <property type="protein sequence ID" value="KAB0798616.1"/>
    <property type="molecule type" value="Genomic_DNA"/>
</dbReference>
<accession>A0A5N4AMT4</accession>
<dbReference type="InterPro" id="IPR004007">
    <property type="entry name" value="DhaL_dom"/>
</dbReference>
<evidence type="ECO:0000256" key="5">
    <source>
        <dbReference type="ARBA" id="ARBA00022679"/>
    </source>
</evidence>
<proteinExistence type="predicted"/>
<dbReference type="GO" id="GO:0004371">
    <property type="term" value="F:glycerone kinase activity"/>
    <property type="evidence" value="ECO:0007669"/>
    <property type="project" value="UniProtKB-EC"/>
</dbReference>
<keyword evidence="6" id="KW-0547">Nucleotide-binding</keyword>
<dbReference type="EC" id="2.7.1.29" evidence="1"/>
<dbReference type="InParanoid" id="A0A5N4AMT4"/>
<dbReference type="Gene3D" id="1.25.40.340">
    <property type="match status" value="1"/>
</dbReference>
<evidence type="ECO:0000256" key="4">
    <source>
        <dbReference type="ARBA" id="ARBA00018932"/>
    </source>
</evidence>
<evidence type="ECO:0000256" key="10">
    <source>
        <dbReference type="ARBA" id="ARBA00032426"/>
    </source>
</evidence>
<evidence type="ECO:0000256" key="7">
    <source>
        <dbReference type="ARBA" id="ARBA00022777"/>
    </source>
</evidence>
<comment type="catalytic activity">
    <reaction evidence="13">
        <text>D-glyceraldehyde + ATP = D-glyceraldehyde 3-phosphate + ADP + H(+)</text>
        <dbReference type="Rhea" id="RHEA:13941"/>
        <dbReference type="ChEBI" id="CHEBI:15378"/>
        <dbReference type="ChEBI" id="CHEBI:17378"/>
        <dbReference type="ChEBI" id="CHEBI:30616"/>
        <dbReference type="ChEBI" id="CHEBI:59776"/>
        <dbReference type="ChEBI" id="CHEBI:456216"/>
        <dbReference type="EC" id="2.7.1.28"/>
    </reaction>
</comment>
<comment type="function">
    <text evidence="11">Catalyzes both the phosphorylation of dihydroxyacetone and of glyceraldehyde, and the splitting of ribonucleoside diphosphate-X compounds among which FAD is the best substrate. Represses IFIH1-mediated cellular antiviral response.</text>
</comment>
<comment type="caution">
    <text evidence="18">The sequence shown here is derived from an EMBL/GenBank/DDBJ whole genome shotgun (WGS) entry which is preliminary data.</text>
</comment>
<keyword evidence="19" id="KW-1185">Reference proteome</keyword>
<keyword evidence="5" id="KW-0808">Transferase</keyword>
<comment type="catalytic activity">
    <reaction evidence="15">
        <text>dihydroxyacetone + ATP = dihydroxyacetone phosphate + ADP + H(+)</text>
        <dbReference type="Rhea" id="RHEA:15773"/>
        <dbReference type="ChEBI" id="CHEBI:15378"/>
        <dbReference type="ChEBI" id="CHEBI:16016"/>
        <dbReference type="ChEBI" id="CHEBI:30616"/>
        <dbReference type="ChEBI" id="CHEBI:57642"/>
        <dbReference type="ChEBI" id="CHEBI:456216"/>
        <dbReference type="EC" id="2.7.1.29"/>
    </reaction>
</comment>
<evidence type="ECO:0000259" key="16">
    <source>
        <dbReference type="PROSITE" id="PS51480"/>
    </source>
</evidence>
<dbReference type="GO" id="GO:0034012">
    <property type="term" value="F:FAD-AMP lyase (cyclizing) activity"/>
    <property type="evidence" value="ECO:0007669"/>
    <property type="project" value="UniProtKB-EC"/>
</dbReference>
<dbReference type="SUPFAM" id="SSF101473">
    <property type="entry name" value="DhaL-like"/>
    <property type="match status" value="1"/>
</dbReference>
<dbReference type="FunFam" id="3.40.50.10440:FF:000001">
    <property type="entry name" value="Dihydroxyacetone kinase, DhaK subunit"/>
    <property type="match status" value="1"/>
</dbReference>
<evidence type="ECO:0000256" key="11">
    <source>
        <dbReference type="ARBA" id="ARBA00045490"/>
    </source>
</evidence>
<evidence type="ECO:0000259" key="17">
    <source>
        <dbReference type="PROSITE" id="PS51481"/>
    </source>
</evidence>
<dbReference type="InterPro" id="IPR004006">
    <property type="entry name" value="DhaK_dom"/>
</dbReference>
<dbReference type="Pfam" id="PF02733">
    <property type="entry name" value="Dak1"/>
    <property type="match status" value="1"/>
</dbReference>
<dbReference type="InterPro" id="IPR050861">
    <property type="entry name" value="Dihydroxyacetone_Kinase"/>
</dbReference>
<dbReference type="SMART" id="SM01120">
    <property type="entry name" value="Dak2"/>
    <property type="match status" value="1"/>
</dbReference>
<keyword evidence="7" id="KW-0418">Kinase</keyword>
<dbReference type="SUPFAM" id="SSF82549">
    <property type="entry name" value="DAK1/DegV-like"/>
    <property type="match status" value="1"/>
</dbReference>
<evidence type="ECO:0000313" key="19">
    <source>
        <dbReference type="Proteomes" id="UP000327044"/>
    </source>
</evidence>
<evidence type="ECO:0000256" key="13">
    <source>
        <dbReference type="ARBA" id="ARBA00047974"/>
    </source>
</evidence>
<feature type="domain" description="DhaK" evidence="17">
    <location>
        <begin position="20"/>
        <end position="340"/>
    </location>
</feature>
<dbReference type="GO" id="GO:0050354">
    <property type="term" value="F:triokinase activity"/>
    <property type="evidence" value="ECO:0007669"/>
    <property type="project" value="UniProtKB-EC"/>
</dbReference>
<dbReference type="Gene3D" id="3.30.1180.20">
    <property type="entry name" value="Dihydroxyacetone kinase, domain 2"/>
    <property type="match status" value="1"/>
</dbReference>
<dbReference type="AlphaFoldDB" id="A0A5N4AMT4"/>
<keyword evidence="9" id="KW-0170">Cobalt</keyword>
<evidence type="ECO:0000256" key="15">
    <source>
        <dbReference type="ARBA" id="ARBA00048898"/>
    </source>
</evidence>
<sequence length="575" mass="64208">MSSQLPLFEEDIFKGHLVNIPSKIVSDTLLGMSVSNPNVGILDCGNVVVRRDYAEHNIVQVVSGGPSGHEPFQAGFVGKGMLCAAVQGDMFRSPPVHVILKTIKQISYNLTGGVLVIVRNNTSDCLNFGLAVERARNRGIGVEMIVVNDEFCVVNKQQGKRGSSGIVLINKIAGAMADKLLPLNTISDFCKRLLENMGSILFTIKTSHLADECVCSTQSHEYEIEIGTGLHGEKGLLVIDKTDVHEVTSFILTQLSRFFPISPNVVILVNNLGNSLLLEEMSFVNEIVNYLFQREIHVLRMYHGKYLTSPKVRGFSLTILNVFDNDILSYMDHPCEAPGWGYVSTKPLEDLSVILCRPIKRPPVKSLGPQLTQQQRNTVYYAVQFACDALISCERQINIIDCDEGRGNVGTKMKRGAAIVLDLMKNRRLDFARPKCWFEILGQISERHVGGAIGSSYSILFEVASIYFGDQPEDLYVEFHVWLKCLKEAILVIKQYGNTQFGFGTMYDPLFVFVETINMLPEQTKSMELFRLSLKYVEDAVLQTKQGSRKYVDPGAEVVRVWIKAIYEGLSLPYN</sequence>
<organism evidence="18 19">
    <name type="scientific">Photinus pyralis</name>
    <name type="common">Common eastern firefly</name>
    <name type="synonym">Lampyris pyralis</name>
    <dbReference type="NCBI Taxonomy" id="7054"/>
    <lineage>
        <taxon>Eukaryota</taxon>
        <taxon>Metazoa</taxon>
        <taxon>Ecdysozoa</taxon>
        <taxon>Arthropoda</taxon>
        <taxon>Hexapoda</taxon>
        <taxon>Insecta</taxon>
        <taxon>Pterygota</taxon>
        <taxon>Neoptera</taxon>
        <taxon>Endopterygota</taxon>
        <taxon>Coleoptera</taxon>
        <taxon>Polyphaga</taxon>
        <taxon>Elateriformia</taxon>
        <taxon>Elateroidea</taxon>
        <taxon>Lampyridae</taxon>
        <taxon>Lampyrinae</taxon>
        <taxon>Photinus</taxon>
    </lineage>
</organism>
<evidence type="ECO:0000256" key="6">
    <source>
        <dbReference type="ARBA" id="ARBA00022741"/>
    </source>
</evidence>
<dbReference type="Gene3D" id="3.40.50.10440">
    <property type="entry name" value="Dihydroxyacetone kinase, domain 1"/>
    <property type="match status" value="1"/>
</dbReference>
<dbReference type="PANTHER" id="PTHR28629:SF4">
    <property type="entry name" value="TRIOKINASE_FMN CYCLASE"/>
    <property type="match status" value="1"/>
</dbReference>
<evidence type="ECO:0000256" key="2">
    <source>
        <dbReference type="ARBA" id="ARBA00012110"/>
    </source>
</evidence>
<reference evidence="18 19" key="1">
    <citation type="journal article" date="2018" name="Elife">
        <title>Firefly genomes illuminate parallel origins of bioluminescence in beetles.</title>
        <authorList>
            <person name="Fallon T.R."/>
            <person name="Lower S.E."/>
            <person name="Chang C.H."/>
            <person name="Bessho-Uehara M."/>
            <person name="Martin G.J."/>
            <person name="Bewick A.J."/>
            <person name="Behringer M."/>
            <person name="Debat H.J."/>
            <person name="Wong I."/>
            <person name="Day J.C."/>
            <person name="Suvorov A."/>
            <person name="Silva C.J."/>
            <person name="Stanger-Hall K.F."/>
            <person name="Hall D.W."/>
            <person name="Schmitz R.J."/>
            <person name="Nelson D.R."/>
            <person name="Lewis S.M."/>
            <person name="Shigenobu S."/>
            <person name="Bybee S.M."/>
            <person name="Larracuente A.M."/>
            <person name="Oba Y."/>
            <person name="Weng J.K."/>
        </authorList>
    </citation>
    <scope>NUCLEOTIDE SEQUENCE [LARGE SCALE GENOMIC DNA]</scope>
    <source>
        <strain evidence="18">1611_PpyrPB1</strain>
        <tissue evidence="18">Whole body</tissue>
    </source>
</reference>
<evidence type="ECO:0000256" key="9">
    <source>
        <dbReference type="ARBA" id="ARBA00023285"/>
    </source>
</evidence>
<dbReference type="GO" id="GO:0005829">
    <property type="term" value="C:cytosol"/>
    <property type="evidence" value="ECO:0007669"/>
    <property type="project" value="TreeGrafter"/>
</dbReference>
<keyword evidence="8" id="KW-0067">ATP-binding</keyword>
<evidence type="ECO:0000256" key="14">
    <source>
        <dbReference type="ARBA" id="ARBA00048526"/>
    </source>
</evidence>
<name>A0A5N4AMT4_PHOPY</name>
<dbReference type="GO" id="GO:0019563">
    <property type="term" value="P:glycerol catabolic process"/>
    <property type="evidence" value="ECO:0007669"/>
    <property type="project" value="TreeGrafter"/>
</dbReference>
<gene>
    <name evidence="18" type="ORF">PPYR_09609</name>
</gene>
<dbReference type="PANTHER" id="PTHR28629">
    <property type="entry name" value="TRIOKINASE/FMN CYCLASE"/>
    <property type="match status" value="1"/>
</dbReference>
<protein>
    <recommendedName>
        <fullName evidence="4">Triokinase/FMN cyclase</fullName>
        <ecNumber evidence="2">2.7.1.28</ecNumber>
        <ecNumber evidence="1">2.7.1.29</ecNumber>
        <ecNumber evidence="3">4.6.1.15</ecNumber>
    </recommendedName>
    <alternativeName>
        <fullName evidence="10">Bifunctional ATP-dependent dihydroxyacetone kinase/FAD-AMP lyase (cyclizing)</fullName>
    </alternativeName>
</protein>
<dbReference type="PROSITE" id="PS51480">
    <property type="entry name" value="DHAL"/>
    <property type="match status" value="1"/>
</dbReference>
<dbReference type="Proteomes" id="UP000327044">
    <property type="component" value="Unassembled WGS sequence"/>
</dbReference>
<dbReference type="InterPro" id="IPR036117">
    <property type="entry name" value="DhaL_dom_sf"/>
</dbReference>
<comment type="catalytic activity">
    <reaction evidence="14">
        <text>FAD = riboflavin cyclic-4',5'-phosphate + AMP + H(+)</text>
        <dbReference type="Rhea" id="RHEA:13729"/>
        <dbReference type="ChEBI" id="CHEBI:15378"/>
        <dbReference type="ChEBI" id="CHEBI:57692"/>
        <dbReference type="ChEBI" id="CHEBI:76202"/>
        <dbReference type="ChEBI" id="CHEBI:456215"/>
        <dbReference type="EC" id="4.6.1.15"/>
    </reaction>
</comment>
<dbReference type="GO" id="GO:0005524">
    <property type="term" value="F:ATP binding"/>
    <property type="evidence" value="ECO:0007669"/>
    <property type="project" value="UniProtKB-KW"/>
</dbReference>